<protein>
    <submittedName>
        <fullName evidence="2">Uncharacterized protein</fullName>
    </submittedName>
</protein>
<keyword evidence="3" id="KW-1185">Reference proteome</keyword>
<evidence type="ECO:0000256" key="1">
    <source>
        <dbReference type="SAM" id="Phobius"/>
    </source>
</evidence>
<sequence length="475" mass="54986">MRQISDAVTNSGKKMVTGENWFSSETRPESCLGSPLQRQKSWTLHQTIYFFLFDYVDLNFTLSRGSRPHIYLVPLVELQYTGASQLIDTFQIEVVPVSHRSGFHFITSDAVTDTKIGISVYTNPLELGVWLPLLGTALVVAALLTSEIFSIRLSGQTFVEVMFDLFAAFVEQGWGYTGKINGDTLRSKLRVLIAVSWLLAGIIISNTYKSLLKTAFSTQGEFTTKWRQLDEIQNFIWYLPARQFQGYTLSFKDKPQDDTSWDFCSLRCASLTISILGSGRIEIYSRDKTPEVREDMEQVRPEQFRCVVDEELDLVIERNLTTEGTALVVHSFTFDYFWERVKAVMEKKLLKFAHNAKVRDPFLRKPVYVYIYNPMVEEYNYVRKRASVMMSSGLFWLWEKWDQIRFPKRIPKVKRQPEIWRIKALSMDSSLILVLYALIWGSLACGLIFILEFGYFFCFGAFVLSSLIKHLHRQN</sequence>
<keyword evidence="1" id="KW-1133">Transmembrane helix</keyword>
<dbReference type="AlphaFoldDB" id="A0A8J2JA25"/>
<keyword evidence="1" id="KW-0812">Transmembrane</keyword>
<feature type="transmembrane region" description="Helical" evidence="1">
    <location>
        <begin position="189"/>
        <end position="208"/>
    </location>
</feature>
<organism evidence="2 3">
    <name type="scientific">Allacma fusca</name>
    <dbReference type="NCBI Taxonomy" id="39272"/>
    <lineage>
        <taxon>Eukaryota</taxon>
        <taxon>Metazoa</taxon>
        <taxon>Ecdysozoa</taxon>
        <taxon>Arthropoda</taxon>
        <taxon>Hexapoda</taxon>
        <taxon>Collembola</taxon>
        <taxon>Symphypleona</taxon>
        <taxon>Sminthuridae</taxon>
        <taxon>Allacma</taxon>
    </lineage>
</organism>
<evidence type="ECO:0000313" key="3">
    <source>
        <dbReference type="Proteomes" id="UP000708208"/>
    </source>
</evidence>
<dbReference type="Proteomes" id="UP000708208">
    <property type="component" value="Unassembled WGS sequence"/>
</dbReference>
<keyword evidence="1" id="KW-0472">Membrane</keyword>
<evidence type="ECO:0000313" key="2">
    <source>
        <dbReference type="EMBL" id="CAG7716410.1"/>
    </source>
</evidence>
<gene>
    <name evidence="2" type="ORF">AFUS01_LOCUS5923</name>
</gene>
<accession>A0A8J2JA25</accession>
<comment type="caution">
    <text evidence="2">The sequence shown here is derived from an EMBL/GenBank/DDBJ whole genome shotgun (WGS) entry which is preliminary data.</text>
</comment>
<dbReference type="EMBL" id="CAJVCH010038322">
    <property type="protein sequence ID" value="CAG7716410.1"/>
    <property type="molecule type" value="Genomic_DNA"/>
</dbReference>
<reference evidence="2" key="1">
    <citation type="submission" date="2021-06" db="EMBL/GenBank/DDBJ databases">
        <authorList>
            <person name="Hodson N. C."/>
            <person name="Mongue J. A."/>
            <person name="Jaron S. K."/>
        </authorList>
    </citation>
    <scope>NUCLEOTIDE SEQUENCE</scope>
</reference>
<feature type="transmembrane region" description="Helical" evidence="1">
    <location>
        <begin position="422"/>
        <end position="441"/>
    </location>
</feature>
<feature type="transmembrane region" description="Helical" evidence="1">
    <location>
        <begin position="447"/>
        <end position="468"/>
    </location>
</feature>
<feature type="transmembrane region" description="Helical" evidence="1">
    <location>
        <begin position="127"/>
        <end position="145"/>
    </location>
</feature>
<name>A0A8J2JA25_9HEXA</name>
<proteinExistence type="predicted"/>